<keyword evidence="1" id="KW-0547">Nucleotide-binding</keyword>
<gene>
    <name evidence="6" type="primary">ptk_3</name>
    <name evidence="6" type="ORF">ETAA1_61600</name>
</gene>
<sequence length="721" mass="77361">MSQMPTTDPAAGGDVKRPGGISARFVLHSVRRRPVIFLGVVLFAGAVAAGIWLFLPLPKVTTAVVFHIASQNPTLLPTTSTGGGVDFNSYKLTQAALVKRRLTLVAALKDPAVSGLGVVRTAQPDAPTWLERNLKVDTKPGSEFMQVALEGDNGEELKDVLGAVAKAYLAAVDERENGKRRQKLARLEETNRANQQELERYRKRGESIALVLGSKDGPTLTTMDAIYNDELRLASREQGAAWDQQQLAERELAALTAPPKAGDAPPPVPPAQVDEEIRKDVTFQQFEAAVARAQQKQVETEALFQPGANPPVVVQAREAVKAAAEKRDQYKAQLRPKVEAHAREAQARAQQARVADLQLNVERHKARVEVAKTRVDEVKQQIGKVNQYRIELENLRRLGEQTEKMDNRLAEEMATIRLEIGAPPRVTLAEEAFLVPGIEGNRRLKYTLIGGVLAFAAGFAGLVGWEYRRRRVTHAEEVTTDMGVRLLGTVPPIGAADGRGPAGAGPALTEAIDTTRTMLLHGTPAGHGLRTVLVTSAVAGEGKTSLAGHLAISLARAGYRTVLVDGDVQSPAAHRLFGVCAGPGLCELLRGETDLATAVRPSPIPGLSVVPAGRWDLTARQAIIGDGWRRVKESLEAQFDFLVVDTAPLLLVSDTLLLARDADRVVLSVLIGVSQVAHVAETAGRLRAVGANLSGAVVNGVWQEAHRSAKGYGKVPAEAAV</sequence>
<evidence type="ECO:0000313" key="6">
    <source>
        <dbReference type="EMBL" id="QDU24146.1"/>
    </source>
</evidence>
<dbReference type="EC" id="2.7.10.-" evidence="6"/>
<name>A0A517Y2V8_9BACT</name>
<dbReference type="Proteomes" id="UP000319576">
    <property type="component" value="Chromosome"/>
</dbReference>
<accession>A0A517Y2V8</accession>
<dbReference type="EMBL" id="CP036273">
    <property type="protein sequence ID" value="QDU24146.1"/>
    <property type="molecule type" value="Genomic_DNA"/>
</dbReference>
<proteinExistence type="predicted"/>
<dbReference type="Pfam" id="PF01656">
    <property type="entry name" value="CbiA"/>
    <property type="match status" value="1"/>
</dbReference>
<keyword evidence="7" id="KW-1185">Reference proteome</keyword>
<dbReference type="KEGG" id="uli:ETAA1_61600"/>
<keyword evidence="6" id="KW-0418">Kinase</keyword>
<keyword evidence="4" id="KW-1133">Transmembrane helix</keyword>
<dbReference type="CDD" id="cd05387">
    <property type="entry name" value="BY-kinase"/>
    <property type="match status" value="1"/>
</dbReference>
<reference evidence="6 7" key="1">
    <citation type="submission" date="2019-02" db="EMBL/GenBank/DDBJ databases">
        <title>Deep-cultivation of Planctomycetes and their phenomic and genomic characterization uncovers novel biology.</title>
        <authorList>
            <person name="Wiegand S."/>
            <person name="Jogler M."/>
            <person name="Boedeker C."/>
            <person name="Pinto D."/>
            <person name="Vollmers J."/>
            <person name="Rivas-Marin E."/>
            <person name="Kohn T."/>
            <person name="Peeters S.H."/>
            <person name="Heuer A."/>
            <person name="Rast P."/>
            <person name="Oberbeckmann S."/>
            <person name="Bunk B."/>
            <person name="Jeske O."/>
            <person name="Meyerdierks A."/>
            <person name="Storesund J.E."/>
            <person name="Kallscheuer N."/>
            <person name="Luecker S."/>
            <person name="Lage O.M."/>
            <person name="Pohl T."/>
            <person name="Merkel B.J."/>
            <person name="Hornburger P."/>
            <person name="Mueller R.-W."/>
            <person name="Bruemmer F."/>
            <person name="Labrenz M."/>
            <person name="Spormann A.M."/>
            <person name="Op den Camp H."/>
            <person name="Overmann J."/>
            <person name="Amann R."/>
            <person name="Jetten M.S.M."/>
            <person name="Mascher T."/>
            <person name="Medema M.H."/>
            <person name="Devos D.P."/>
            <person name="Kaster A.-K."/>
            <person name="Ovreas L."/>
            <person name="Rohde M."/>
            <person name="Galperin M.Y."/>
            <person name="Jogler C."/>
        </authorList>
    </citation>
    <scope>NUCLEOTIDE SEQUENCE [LARGE SCALE GENOMIC DNA]</scope>
    <source>
        <strain evidence="6 7">ETA_A1</strain>
    </source>
</reference>
<dbReference type="RefSeq" id="WP_202920520.1">
    <property type="nucleotide sequence ID" value="NZ_CP036273.1"/>
</dbReference>
<evidence type="ECO:0000256" key="1">
    <source>
        <dbReference type="ARBA" id="ARBA00022741"/>
    </source>
</evidence>
<keyword evidence="3" id="KW-0175">Coiled coil</keyword>
<protein>
    <submittedName>
        <fullName evidence="6">Tyrosine-protein kinase ptk</fullName>
        <ecNumber evidence="6">2.7.10.-</ecNumber>
    </submittedName>
</protein>
<feature type="domain" description="CobQ/CobB/MinD/ParA nucleotide binding" evidence="5">
    <location>
        <begin position="533"/>
        <end position="702"/>
    </location>
</feature>
<evidence type="ECO:0000259" key="5">
    <source>
        <dbReference type="Pfam" id="PF01656"/>
    </source>
</evidence>
<keyword evidence="4" id="KW-0812">Transmembrane</keyword>
<dbReference type="InterPro" id="IPR005702">
    <property type="entry name" value="Wzc-like_C"/>
</dbReference>
<keyword evidence="2" id="KW-0067">ATP-binding</keyword>
<feature type="coiled-coil region" evidence="3">
    <location>
        <begin position="313"/>
        <end position="405"/>
    </location>
</feature>
<keyword evidence="6" id="KW-0808">Transferase</keyword>
<keyword evidence="4" id="KW-0472">Membrane</keyword>
<feature type="transmembrane region" description="Helical" evidence="4">
    <location>
        <begin position="35"/>
        <end position="55"/>
    </location>
</feature>
<feature type="transmembrane region" description="Helical" evidence="4">
    <location>
        <begin position="446"/>
        <end position="465"/>
    </location>
</feature>
<dbReference type="PANTHER" id="PTHR32309:SF31">
    <property type="entry name" value="CAPSULAR EXOPOLYSACCHARIDE FAMILY"/>
    <property type="match status" value="1"/>
</dbReference>
<evidence type="ECO:0000256" key="4">
    <source>
        <dbReference type="SAM" id="Phobius"/>
    </source>
</evidence>
<dbReference type="Gene3D" id="3.40.50.300">
    <property type="entry name" value="P-loop containing nucleotide triphosphate hydrolases"/>
    <property type="match status" value="1"/>
</dbReference>
<dbReference type="PANTHER" id="PTHR32309">
    <property type="entry name" value="TYROSINE-PROTEIN KINASE"/>
    <property type="match status" value="1"/>
</dbReference>
<evidence type="ECO:0000256" key="3">
    <source>
        <dbReference type="SAM" id="Coils"/>
    </source>
</evidence>
<dbReference type="AlphaFoldDB" id="A0A517Y2V8"/>
<evidence type="ECO:0000313" key="7">
    <source>
        <dbReference type="Proteomes" id="UP000319576"/>
    </source>
</evidence>
<dbReference type="GO" id="GO:0016301">
    <property type="term" value="F:kinase activity"/>
    <property type="evidence" value="ECO:0007669"/>
    <property type="project" value="UniProtKB-KW"/>
</dbReference>
<dbReference type="SUPFAM" id="SSF52540">
    <property type="entry name" value="P-loop containing nucleoside triphosphate hydrolases"/>
    <property type="match status" value="1"/>
</dbReference>
<dbReference type="InterPro" id="IPR027417">
    <property type="entry name" value="P-loop_NTPase"/>
</dbReference>
<organism evidence="6 7">
    <name type="scientific">Urbifossiella limnaea</name>
    <dbReference type="NCBI Taxonomy" id="2528023"/>
    <lineage>
        <taxon>Bacteria</taxon>
        <taxon>Pseudomonadati</taxon>
        <taxon>Planctomycetota</taxon>
        <taxon>Planctomycetia</taxon>
        <taxon>Gemmatales</taxon>
        <taxon>Gemmataceae</taxon>
        <taxon>Urbifossiella</taxon>
    </lineage>
</organism>
<evidence type="ECO:0000256" key="2">
    <source>
        <dbReference type="ARBA" id="ARBA00022840"/>
    </source>
</evidence>
<dbReference type="InterPro" id="IPR050445">
    <property type="entry name" value="Bact_polysacc_biosynth/exp"/>
</dbReference>
<dbReference type="InterPro" id="IPR002586">
    <property type="entry name" value="CobQ/CobB/MinD/ParA_Nub-bd_dom"/>
</dbReference>